<name>A0A133L1P1_HEYCO</name>
<dbReference type="AlphaFoldDB" id="A0A133L1P1"/>
<comment type="caution">
    <text evidence="1">The sequence shown here is derived from an EMBL/GenBank/DDBJ whole genome shotgun (WGS) entry which is preliminary data.</text>
</comment>
<dbReference type="PATRIC" id="fig|1398.22.peg.311"/>
<reference evidence="2" key="1">
    <citation type="submission" date="2016-01" db="EMBL/GenBank/DDBJ databases">
        <authorList>
            <person name="Mitreva M."/>
            <person name="Pepin K.H."/>
            <person name="Mihindukulasuriya K.A."/>
            <person name="Fulton R."/>
            <person name="Fronick C."/>
            <person name="O'Laughlin M."/>
            <person name="Miner T."/>
            <person name="Herter B."/>
            <person name="Rosa B.A."/>
            <person name="Cordes M."/>
            <person name="Tomlinson C."/>
            <person name="Wollam A."/>
            <person name="Palsikar V.B."/>
            <person name="Mardis E.R."/>
            <person name="Wilson R.K."/>
        </authorList>
    </citation>
    <scope>NUCLEOTIDE SEQUENCE [LARGE SCALE GENOMIC DNA]</scope>
    <source>
        <strain evidence="2">GED7749B</strain>
    </source>
</reference>
<dbReference type="Proteomes" id="UP000070376">
    <property type="component" value="Unassembled WGS sequence"/>
</dbReference>
<accession>A0A133L1P1</accession>
<dbReference type="EMBL" id="LRPN01000013">
    <property type="protein sequence ID" value="KWZ85657.1"/>
    <property type="molecule type" value="Genomic_DNA"/>
</dbReference>
<protein>
    <submittedName>
        <fullName evidence="1">Uncharacterized protein</fullName>
    </submittedName>
</protein>
<gene>
    <name evidence="1" type="ORF">HMPREF3213_00317</name>
</gene>
<proteinExistence type="predicted"/>
<organism evidence="1 2">
    <name type="scientific">Heyndrickxia coagulans</name>
    <name type="common">Weizmannia coagulans</name>
    <dbReference type="NCBI Taxonomy" id="1398"/>
    <lineage>
        <taxon>Bacteria</taxon>
        <taxon>Bacillati</taxon>
        <taxon>Bacillota</taxon>
        <taxon>Bacilli</taxon>
        <taxon>Bacillales</taxon>
        <taxon>Bacillaceae</taxon>
        <taxon>Heyndrickxia</taxon>
    </lineage>
</organism>
<sequence>MLWPGKAANKGDLKTRNGIIRDNLPVLSQIHKYFAQRMQLFKQSALHLYPFWITILIFEKEGISSLLFGCFF</sequence>
<evidence type="ECO:0000313" key="1">
    <source>
        <dbReference type="EMBL" id="KWZ85657.1"/>
    </source>
</evidence>
<evidence type="ECO:0000313" key="2">
    <source>
        <dbReference type="Proteomes" id="UP000070376"/>
    </source>
</evidence>